<accession>A0A1D1ZJX4</accession>
<dbReference type="SUPFAM" id="SSF52058">
    <property type="entry name" value="L domain-like"/>
    <property type="match status" value="1"/>
</dbReference>
<feature type="non-terminal residue" evidence="11">
    <location>
        <position position="1"/>
    </location>
</feature>
<dbReference type="InterPro" id="IPR046959">
    <property type="entry name" value="PRK1-6/SRF4-like"/>
</dbReference>
<dbReference type="PANTHER" id="PTHR48007">
    <property type="entry name" value="LEUCINE-RICH REPEAT RECEPTOR-LIKE PROTEIN KINASE PXC1"/>
    <property type="match status" value="1"/>
</dbReference>
<dbReference type="GO" id="GO:0016020">
    <property type="term" value="C:membrane"/>
    <property type="evidence" value="ECO:0007669"/>
    <property type="project" value="UniProtKB-SubCell"/>
</dbReference>
<keyword evidence="11" id="KW-0418">Kinase</keyword>
<keyword evidence="7 10" id="KW-0472">Membrane</keyword>
<dbReference type="EMBL" id="GDJX01000825">
    <property type="protein sequence ID" value="JAT67111.1"/>
    <property type="molecule type" value="Transcribed_RNA"/>
</dbReference>
<dbReference type="Gene3D" id="3.80.10.10">
    <property type="entry name" value="Ribonuclease Inhibitor"/>
    <property type="match status" value="1"/>
</dbReference>
<comment type="similarity">
    <text evidence="2">Belongs to the RLP family.</text>
</comment>
<evidence type="ECO:0000256" key="1">
    <source>
        <dbReference type="ARBA" id="ARBA00004167"/>
    </source>
</evidence>
<dbReference type="FunFam" id="3.80.10.10:FF:000111">
    <property type="entry name" value="LRR receptor-like serine/threonine-protein kinase ERECTA"/>
    <property type="match status" value="1"/>
</dbReference>
<evidence type="ECO:0000256" key="9">
    <source>
        <dbReference type="SAM" id="MobiDB-lite"/>
    </source>
</evidence>
<proteinExistence type="inferred from homology"/>
<keyword evidence="3" id="KW-0433">Leucine-rich repeat</keyword>
<gene>
    <name evidence="11" type="primary">At1g66830_2</name>
    <name evidence="11" type="ORF">g.68873</name>
</gene>
<dbReference type="PANTHER" id="PTHR48007:SF36">
    <property type="entry name" value="RECEPTOR PROTEIN KINASE-LIKE PROTEIN ZAR1"/>
    <property type="match status" value="1"/>
</dbReference>
<keyword evidence="5" id="KW-0677">Repeat</keyword>
<keyword evidence="11" id="KW-0675">Receptor</keyword>
<feature type="region of interest" description="Disordered" evidence="9">
    <location>
        <begin position="128"/>
        <end position="164"/>
    </location>
</feature>
<evidence type="ECO:0000256" key="6">
    <source>
        <dbReference type="ARBA" id="ARBA00022989"/>
    </source>
</evidence>
<feature type="non-terminal residue" evidence="11">
    <location>
        <position position="237"/>
    </location>
</feature>
<keyword evidence="6 10" id="KW-1133">Transmembrane helix</keyword>
<evidence type="ECO:0000256" key="10">
    <source>
        <dbReference type="SAM" id="Phobius"/>
    </source>
</evidence>
<sequence>SGAIPSDLAACSHLQRLLLSGNRFSGVVPSGIWPELGSLLQLDLSSNNLSGPIPPELGDLRSLSGTLNLSHNHFSGEIPRDLGNLPAAVGLDLRGNDLSGEIPQLGTLTNQGPTAFLGNPRLCGFPLQNPCDSPSPHASPGGGRIPAPRRPGGSGVSGGGGGQVPKKGLRPELIVLIAVGDAAGVAMIGLLLVYAYWKVKDGSQGCSCTGKTKLGGGRGGGSCFWRKGGGGGAACVG</sequence>
<evidence type="ECO:0000256" key="8">
    <source>
        <dbReference type="ARBA" id="ARBA00023180"/>
    </source>
</evidence>
<reference evidence="11" key="1">
    <citation type="submission" date="2015-07" db="EMBL/GenBank/DDBJ databases">
        <title>Transcriptome Assembly of Anthurium amnicola.</title>
        <authorList>
            <person name="Suzuki J."/>
        </authorList>
    </citation>
    <scope>NUCLEOTIDE SEQUENCE</scope>
</reference>
<feature type="transmembrane region" description="Helical" evidence="10">
    <location>
        <begin position="173"/>
        <end position="197"/>
    </location>
</feature>
<evidence type="ECO:0000256" key="5">
    <source>
        <dbReference type="ARBA" id="ARBA00022737"/>
    </source>
</evidence>
<dbReference type="AlphaFoldDB" id="A0A1D1ZJX4"/>
<keyword evidence="11" id="KW-0808">Transferase</keyword>
<keyword evidence="4 10" id="KW-0812">Transmembrane</keyword>
<dbReference type="GO" id="GO:0016301">
    <property type="term" value="F:kinase activity"/>
    <property type="evidence" value="ECO:0007669"/>
    <property type="project" value="UniProtKB-KW"/>
</dbReference>
<dbReference type="InterPro" id="IPR032675">
    <property type="entry name" value="LRR_dom_sf"/>
</dbReference>
<name>A0A1D1ZJX4_9ARAE</name>
<organism evidence="11">
    <name type="scientific">Anthurium amnicola</name>
    <dbReference type="NCBI Taxonomy" id="1678845"/>
    <lineage>
        <taxon>Eukaryota</taxon>
        <taxon>Viridiplantae</taxon>
        <taxon>Streptophyta</taxon>
        <taxon>Embryophyta</taxon>
        <taxon>Tracheophyta</taxon>
        <taxon>Spermatophyta</taxon>
        <taxon>Magnoliopsida</taxon>
        <taxon>Liliopsida</taxon>
        <taxon>Araceae</taxon>
        <taxon>Pothoideae</taxon>
        <taxon>Potheae</taxon>
        <taxon>Anthurium</taxon>
    </lineage>
</organism>
<evidence type="ECO:0000313" key="11">
    <source>
        <dbReference type="EMBL" id="JAT67111.1"/>
    </source>
</evidence>
<comment type="subcellular location">
    <subcellularLocation>
        <location evidence="1">Membrane</location>
        <topology evidence="1">Single-pass membrane protein</topology>
    </subcellularLocation>
</comment>
<evidence type="ECO:0000256" key="7">
    <source>
        <dbReference type="ARBA" id="ARBA00023136"/>
    </source>
</evidence>
<protein>
    <submittedName>
        <fullName evidence="11">Putative inactive leucine-rich repeat receptor-like protein kinase At1g66830</fullName>
    </submittedName>
</protein>
<dbReference type="Pfam" id="PF00560">
    <property type="entry name" value="LRR_1"/>
    <property type="match status" value="3"/>
</dbReference>
<dbReference type="InterPro" id="IPR001611">
    <property type="entry name" value="Leu-rich_rpt"/>
</dbReference>
<evidence type="ECO:0000256" key="2">
    <source>
        <dbReference type="ARBA" id="ARBA00009592"/>
    </source>
</evidence>
<keyword evidence="8" id="KW-0325">Glycoprotein</keyword>
<feature type="compositionally biased region" description="Gly residues" evidence="9">
    <location>
        <begin position="152"/>
        <end position="163"/>
    </location>
</feature>
<evidence type="ECO:0000256" key="4">
    <source>
        <dbReference type="ARBA" id="ARBA00022692"/>
    </source>
</evidence>
<evidence type="ECO:0000256" key="3">
    <source>
        <dbReference type="ARBA" id="ARBA00022614"/>
    </source>
</evidence>